<keyword evidence="2" id="KW-0964">Secreted</keyword>
<evidence type="ECO:0000259" key="7">
    <source>
        <dbReference type="Pfam" id="PF00746"/>
    </source>
</evidence>
<dbReference type="Pfam" id="PF00746">
    <property type="entry name" value="Gram_pos_anchor"/>
    <property type="match status" value="1"/>
</dbReference>
<organism evidence="8 9">
    <name type="scientific">Nocardioides daeguensis</name>
    <dbReference type="NCBI Taxonomy" id="908359"/>
    <lineage>
        <taxon>Bacteria</taxon>
        <taxon>Bacillati</taxon>
        <taxon>Actinomycetota</taxon>
        <taxon>Actinomycetes</taxon>
        <taxon>Propionibacteriales</taxon>
        <taxon>Nocardioidaceae</taxon>
        <taxon>Nocardioides</taxon>
    </lineage>
</organism>
<evidence type="ECO:0000313" key="8">
    <source>
        <dbReference type="EMBL" id="GAA3542110.1"/>
    </source>
</evidence>
<comment type="caution">
    <text evidence="8">The sequence shown here is derived from an EMBL/GenBank/DDBJ whole genome shotgun (WGS) entry which is preliminary data.</text>
</comment>
<sequence>MRIAALLGAVLLVVGPVGPARADRGTDVDAVQVSSDGRTWSDRLRQPLFDPGFRWVPGDREVRSFWVRNNGPSEALLRVDITTDNGGLLSDEDVELALRVDDGPWAELPGGADATGLIEDALAQRERVRVDVRIDFRWASPNASMSERAGFALVVNLREAPDVAGERDDDHDALPATGSEAELWLIVLGAAMVGSGVALVAGRRGGGLRHG</sequence>
<evidence type="ECO:0000256" key="5">
    <source>
        <dbReference type="SAM" id="Phobius"/>
    </source>
</evidence>
<feature type="transmembrane region" description="Helical" evidence="5">
    <location>
        <begin position="183"/>
        <end position="202"/>
    </location>
</feature>
<protein>
    <recommendedName>
        <fullName evidence="7">Gram-positive cocci surface proteins LPxTG domain-containing protein</fullName>
    </recommendedName>
</protein>
<keyword evidence="4" id="KW-0572">Peptidoglycan-anchor</keyword>
<keyword evidence="5" id="KW-1133">Transmembrane helix</keyword>
<feature type="domain" description="Gram-positive cocci surface proteins LPxTG" evidence="7">
    <location>
        <begin position="172"/>
        <end position="204"/>
    </location>
</feature>
<evidence type="ECO:0000256" key="3">
    <source>
        <dbReference type="ARBA" id="ARBA00022729"/>
    </source>
</evidence>
<gene>
    <name evidence="8" type="ORF">GCM10022263_31580</name>
</gene>
<feature type="chain" id="PRO_5046139248" description="Gram-positive cocci surface proteins LPxTG domain-containing protein" evidence="6">
    <location>
        <begin position="23"/>
        <end position="211"/>
    </location>
</feature>
<keyword evidence="1" id="KW-0134">Cell wall</keyword>
<accession>A0ABP6VXQ8</accession>
<evidence type="ECO:0000256" key="4">
    <source>
        <dbReference type="ARBA" id="ARBA00023088"/>
    </source>
</evidence>
<evidence type="ECO:0000256" key="1">
    <source>
        <dbReference type="ARBA" id="ARBA00022512"/>
    </source>
</evidence>
<dbReference type="Proteomes" id="UP001500301">
    <property type="component" value="Unassembled WGS sequence"/>
</dbReference>
<feature type="signal peptide" evidence="6">
    <location>
        <begin position="1"/>
        <end position="22"/>
    </location>
</feature>
<dbReference type="EMBL" id="BAABBB010000018">
    <property type="protein sequence ID" value="GAA3542110.1"/>
    <property type="molecule type" value="Genomic_DNA"/>
</dbReference>
<evidence type="ECO:0000256" key="6">
    <source>
        <dbReference type="SAM" id="SignalP"/>
    </source>
</evidence>
<evidence type="ECO:0000313" key="9">
    <source>
        <dbReference type="Proteomes" id="UP001500301"/>
    </source>
</evidence>
<keyword evidence="3 6" id="KW-0732">Signal</keyword>
<reference evidence="9" key="1">
    <citation type="journal article" date="2019" name="Int. J. Syst. Evol. Microbiol.">
        <title>The Global Catalogue of Microorganisms (GCM) 10K type strain sequencing project: providing services to taxonomists for standard genome sequencing and annotation.</title>
        <authorList>
            <consortium name="The Broad Institute Genomics Platform"/>
            <consortium name="The Broad Institute Genome Sequencing Center for Infectious Disease"/>
            <person name="Wu L."/>
            <person name="Ma J."/>
        </authorList>
    </citation>
    <scope>NUCLEOTIDE SEQUENCE [LARGE SCALE GENOMIC DNA]</scope>
    <source>
        <strain evidence="9">JCM 17460</strain>
    </source>
</reference>
<name>A0ABP6VXQ8_9ACTN</name>
<keyword evidence="5" id="KW-0472">Membrane</keyword>
<dbReference type="InterPro" id="IPR019931">
    <property type="entry name" value="LPXTG_anchor"/>
</dbReference>
<proteinExistence type="predicted"/>
<keyword evidence="5" id="KW-0812">Transmembrane</keyword>
<keyword evidence="9" id="KW-1185">Reference proteome</keyword>
<evidence type="ECO:0000256" key="2">
    <source>
        <dbReference type="ARBA" id="ARBA00022525"/>
    </source>
</evidence>
<dbReference type="NCBIfam" id="TIGR01167">
    <property type="entry name" value="LPXTG_anchor"/>
    <property type="match status" value="1"/>
</dbReference>